<accession>A0AAJ2F0B0</accession>
<dbReference type="AlphaFoldDB" id="A0AAJ2F0B0"/>
<comment type="caution">
    <text evidence="1">The sequence shown here is derived from an EMBL/GenBank/DDBJ whole genome shotgun (WGS) entry which is preliminary data.</text>
</comment>
<sequence>MTEQPMDKRSRMHLLLIFTVIAGMALLADQIR</sequence>
<name>A0AAJ2F0B0_9PSED</name>
<evidence type="ECO:0000313" key="2">
    <source>
        <dbReference type="Proteomes" id="UP001268036"/>
    </source>
</evidence>
<dbReference type="EMBL" id="JAVJAF010000001">
    <property type="protein sequence ID" value="MDR6235290.1"/>
    <property type="molecule type" value="Genomic_DNA"/>
</dbReference>
<gene>
    <name evidence="1" type="ORF">QE440_003031</name>
</gene>
<proteinExistence type="predicted"/>
<evidence type="ECO:0000313" key="1">
    <source>
        <dbReference type="EMBL" id="MDR6235290.1"/>
    </source>
</evidence>
<reference evidence="1" key="1">
    <citation type="submission" date="2023-08" db="EMBL/GenBank/DDBJ databases">
        <title>Functional and genomic diversity of the sorghum phyllosphere microbiome.</title>
        <authorList>
            <person name="Shade A."/>
        </authorList>
    </citation>
    <scope>NUCLEOTIDE SEQUENCE</scope>
    <source>
        <strain evidence="1">SORGH_AS_0201</strain>
    </source>
</reference>
<dbReference type="Proteomes" id="UP001268036">
    <property type="component" value="Unassembled WGS sequence"/>
</dbReference>
<organism evidence="1 2">
    <name type="scientific">Pseudomonas oryzihabitans</name>
    <dbReference type="NCBI Taxonomy" id="47885"/>
    <lineage>
        <taxon>Bacteria</taxon>
        <taxon>Pseudomonadati</taxon>
        <taxon>Pseudomonadota</taxon>
        <taxon>Gammaproteobacteria</taxon>
        <taxon>Pseudomonadales</taxon>
        <taxon>Pseudomonadaceae</taxon>
        <taxon>Pseudomonas</taxon>
    </lineage>
</organism>
<protein>
    <submittedName>
        <fullName evidence="1">Uncharacterized protein</fullName>
    </submittedName>
</protein>